<keyword evidence="1" id="KW-1133">Transmembrane helix</keyword>
<dbReference type="AlphaFoldDB" id="A0A1Y1XDE4"/>
<feature type="transmembrane region" description="Helical" evidence="1">
    <location>
        <begin position="29"/>
        <end position="51"/>
    </location>
</feature>
<comment type="caution">
    <text evidence="2">The sequence shown here is derived from an EMBL/GenBank/DDBJ whole genome shotgun (WGS) entry which is preliminary data.</text>
</comment>
<gene>
    <name evidence="2" type="ORF">BCR32DRAFT_291791</name>
</gene>
<dbReference type="EMBL" id="MCFG01000065">
    <property type="protein sequence ID" value="ORX83811.1"/>
    <property type="molecule type" value="Genomic_DNA"/>
</dbReference>
<feature type="transmembrane region" description="Helical" evidence="1">
    <location>
        <begin position="174"/>
        <end position="191"/>
    </location>
</feature>
<dbReference type="Proteomes" id="UP000193944">
    <property type="component" value="Unassembled WGS sequence"/>
</dbReference>
<sequence length="228" mass="27458">MDNDSIFNNLIIKDIKNKYNIYKNVGDGIINSNFFFIPLVITIFSLYFSFIQRKIGKSYDKEYKEKIVVLKNKEEDSDVIDEAWDKMKNKYDKLRNQQFNIFLVALLKCVLSYENLIGASFIVYCFYKVSEGYNLYKIDIKYLNKRLLKNKNNEEEFKKIVLEKIQVKMRFRHSTFHTMFYTFTLFFGYYLTKCRGFWDVTKMSNPIDPNSIIMNYIFGIKNVYYLLK</sequence>
<protein>
    <submittedName>
        <fullName evidence="2">Uncharacterized protein</fullName>
    </submittedName>
</protein>
<evidence type="ECO:0000313" key="3">
    <source>
        <dbReference type="Proteomes" id="UP000193944"/>
    </source>
</evidence>
<organism evidence="2 3">
    <name type="scientific">Anaeromyces robustus</name>
    <dbReference type="NCBI Taxonomy" id="1754192"/>
    <lineage>
        <taxon>Eukaryota</taxon>
        <taxon>Fungi</taxon>
        <taxon>Fungi incertae sedis</taxon>
        <taxon>Chytridiomycota</taxon>
        <taxon>Chytridiomycota incertae sedis</taxon>
        <taxon>Neocallimastigomycetes</taxon>
        <taxon>Neocallimastigales</taxon>
        <taxon>Neocallimastigaceae</taxon>
        <taxon>Anaeromyces</taxon>
    </lineage>
</organism>
<keyword evidence="3" id="KW-1185">Reference proteome</keyword>
<reference evidence="2 3" key="2">
    <citation type="submission" date="2016-08" db="EMBL/GenBank/DDBJ databases">
        <title>Pervasive Adenine N6-methylation of Active Genes in Fungi.</title>
        <authorList>
            <consortium name="DOE Joint Genome Institute"/>
            <person name="Mondo S.J."/>
            <person name="Dannebaum R.O."/>
            <person name="Kuo R.C."/>
            <person name="Labutti K."/>
            <person name="Haridas S."/>
            <person name="Kuo A."/>
            <person name="Salamov A."/>
            <person name="Ahrendt S.R."/>
            <person name="Lipzen A."/>
            <person name="Sullivan W."/>
            <person name="Andreopoulos W.B."/>
            <person name="Clum A."/>
            <person name="Lindquist E."/>
            <person name="Daum C."/>
            <person name="Ramamoorthy G.K."/>
            <person name="Gryganskyi A."/>
            <person name="Culley D."/>
            <person name="Magnuson J.K."/>
            <person name="James T.Y."/>
            <person name="O'Malley M.A."/>
            <person name="Stajich J.E."/>
            <person name="Spatafora J.W."/>
            <person name="Visel A."/>
            <person name="Grigoriev I.V."/>
        </authorList>
    </citation>
    <scope>NUCLEOTIDE SEQUENCE [LARGE SCALE GENOMIC DNA]</scope>
    <source>
        <strain evidence="2 3">S4</strain>
    </source>
</reference>
<keyword evidence="1" id="KW-0472">Membrane</keyword>
<reference evidence="2 3" key="1">
    <citation type="submission" date="2016-08" db="EMBL/GenBank/DDBJ databases">
        <title>A Parts List for Fungal Cellulosomes Revealed by Comparative Genomics.</title>
        <authorList>
            <consortium name="DOE Joint Genome Institute"/>
            <person name="Haitjema C.H."/>
            <person name="Gilmore S.P."/>
            <person name="Henske J.K."/>
            <person name="Solomon K.V."/>
            <person name="De Groot R."/>
            <person name="Kuo A."/>
            <person name="Mondo S.J."/>
            <person name="Salamov A.A."/>
            <person name="Labutti K."/>
            <person name="Zhao Z."/>
            <person name="Chiniquy J."/>
            <person name="Barry K."/>
            <person name="Brewer H.M."/>
            <person name="Purvine S.O."/>
            <person name="Wright A.T."/>
            <person name="Boxma B."/>
            <person name="Van Alen T."/>
            <person name="Hackstein J.H."/>
            <person name="Baker S.E."/>
            <person name="Grigoriev I.V."/>
            <person name="O'Malley M.A."/>
        </authorList>
    </citation>
    <scope>NUCLEOTIDE SEQUENCE [LARGE SCALE GENOMIC DNA]</scope>
    <source>
        <strain evidence="2 3">S4</strain>
    </source>
</reference>
<accession>A0A1Y1XDE4</accession>
<keyword evidence="1" id="KW-0812">Transmembrane</keyword>
<name>A0A1Y1XDE4_9FUNG</name>
<proteinExistence type="predicted"/>
<evidence type="ECO:0000313" key="2">
    <source>
        <dbReference type="EMBL" id="ORX83811.1"/>
    </source>
</evidence>
<dbReference type="OrthoDB" id="10458529at2759"/>
<evidence type="ECO:0000256" key="1">
    <source>
        <dbReference type="SAM" id="Phobius"/>
    </source>
</evidence>